<accession>A0ABY4FNI4</accession>
<feature type="transmembrane region" description="Helical" evidence="1">
    <location>
        <begin position="75"/>
        <end position="93"/>
    </location>
</feature>
<proteinExistence type="predicted"/>
<keyword evidence="1" id="KW-0812">Transmembrane</keyword>
<feature type="transmembrane region" description="Helical" evidence="1">
    <location>
        <begin position="12"/>
        <end position="31"/>
    </location>
</feature>
<evidence type="ECO:0000313" key="2">
    <source>
        <dbReference type="EMBL" id="UOQ57826.1"/>
    </source>
</evidence>
<dbReference type="EMBL" id="CP095045">
    <property type="protein sequence ID" value="UOQ57826.1"/>
    <property type="molecule type" value="Genomic_DNA"/>
</dbReference>
<organism evidence="2 3">
    <name type="scientific">Leucobacter allii</name>
    <dbReference type="NCBI Taxonomy" id="2932247"/>
    <lineage>
        <taxon>Bacteria</taxon>
        <taxon>Bacillati</taxon>
        <taxon>Actinomycetota</taxon>
        <taxon>Actinomycetes</taxon>
        <taxon>Micrococcales</taxon>
        <taxon>Microbacteriaceae</taxon>
        <taxon>Leucobacter</taxon>
    </lineage>
</organism>
<dbReference type="InterPro" id="IPR021315">
    <property type="entry name" value="Gap/Sap"/>
</dbReference>
<protein>
    <submittedName>
        <fullName evidence="2">GAP family protein</fullName>
    </submittedName>
</protein>
<keyword evidence="3" id="KW-1185">Reference proteome</keyword>
<gene>
    <name evidence="2" type="ORF">MUN78_03030</name>
</gene>
<dbReference type="Proteomes" id="UP000831786">
    <property type="component" value="Chromosome"/>
</dbReference>
<feature type="transmembrane region" description="Helical" evidence="1">
    <location>
        <begin position="114"/>
        <end position="132"/>
    </location>
</feature>
<feature type="transmembrane region" description="Helical" evidence="1">
    <location>
        <begin position="163"/>
        <end position="183"/>
    </location>
</feature>
<reference evidence="2 3" key="1">
    <citation type="submission" date="2022-04" db="EMBL/GenBank/DDBJ databases">
        <title>Leucobacter sp. isolated from rhizosphere of garlic.</title>
        <authorList>
            <person name="Won M."/>
            <person name="Lee C.-M."/>
            <person name="Woen H.-Y."/>
            <person name="Kwon S.-W."/>
        </authorList>
    </citation>
    <scope>NUCLEOTIDE SEQUENCE [LARGE SCALE GENOMIC DNA]</scope>
    <source>
        <strain evidence="2 3">H21R-40</strain>
    </source>
</reference>
<feature type="transmembrane region" description="Helical" evidence="1">
    <location>
        <begin position="43"/>
        <end position="63"/>
    </location>
</feature>
<keyword evidence="1" id="KW-1133">Transmembrane helix</keyword>
<evidence type="ECO:0000313" key="3">
    <source>
        <dbReference type="Proteomes" id="UP000831786"/>
    </source>
</evidence>
<dbReference type="Pfam" id="PF11139">
    <property type="entry name" value="SfLAP"/>
    <property type="match status" value="1"/>
</dbReference>
<sequence>MLGQIIGEILPLTLAIAISPLSIVAVILMLLSPKARSTGPGFLIGWAFGISVPSVIFVLIGGALPPRAADDAPDLARAIVQFVLAALLLLLAVKQWASRPAPGADPILPKWMSAIDAFTFAKALGLGLLLSLPRPKTLLMAASAGMTIGGAGLAIGPAAIATTVFILCAISTVLVPVMAYLLATDRLRRPLEALHAWLARENAVITSVLLLVIGVLMLGKGIGSL</sequence>
<name>A0ABY4FNI4_9MICO</name>
<feature type="transmembrane region" description="Helical" evidence="1">
    <location>
        <begin position="203"/>
        <end position="223"/>
    </location>
</feature>
<dbReference type="RefSeq" id="WP_244728713.1">
    <property type="nucleotide sequence ID" value="NZ_CP095045.1"/>
</dbReference>
<feature type="transmembrane region" description="Helical" evidence="1">
    <location>
        <begin position="138"/>
        <end position="156"/>
    </location>
</feature>
<evidence type="ECO:0000256" key="1">
    <source>
        <dbReference type="SAM" id="Phobius"/>
    </source>
</evidence>
<keyword evidence="1" id="KW-0472">Membrane</keyword>